<evidence type="ECO:0000256" key="3">
    <source>
        <dbReference type="ARBA" id="ARBA00022842"/>
    </source>
</evidence>
<comment type="cofactor">
    <cofactor evidence="1">
        <name>Mg(2+)</name>
        <dbReference type="ChEBI" id="CHEBI:18420"/>
    </cofactor>
</comment>
<sequence>MSSVVRSALFVPALRPDRIPKALATAADRVIVDLEDAVEPEAKQSARAALLDFLAAHRDKHLWVRINGAGTAWHADDLAALRGQPNVSGIVLPKAESAEEVRQAAATGIAVIPIIETARGVLALSGIAAEPGVERLAFGSLDYSLDLDMTPDSEGADMVLQHARVQLLLQGRVAGLAQPLYGIFPGIQDTSGLRAAAIRARDMGYGGLLCIHPVQVPVVHEAFLPPLAELAWARQVVQAHQQTGQAAFKLDGKMIDAPVIARARRLLARAGQEQA</sequence>
<dbReference type="PIRSF" id="PIRSF015582">
    <property type="entry name" value="Cit_lyase_B"/>
    <property type="match status" value="1"/>
</dbReference>
<dbReference type="PANTHER" id="PTHR32308">
    <property type="entry name" value="LYASE BETA SUBUNIT, PUTATIVE (AFU_ORTHOLOGUE AFUA_4G13030)-RELATED"/>
    <property type="match status" value="1"/>
</dbReference>
<keyword evidence="3 5" id="KW-0460">Magnesium</keyword>
<evidence type="ECO:0000256" key="5">
    <source>
        <dbReference type="PIRSR" id="PIRSR015582-2"/>
    </source>
</evidence>
<dbReference type="GO" id="GO:0000287">
    <property type="term" value="F:magnesium ion binding"/>
    <property type="evidence" value="ECO:0007669"/>
    <property type="project" value="TreeGrafter"/>
</dbReference>
<dbReference type="GO" id="GO:0006107">
    <property type="term" value="P:oxaloacetate metabolic process"/>
    <property type="evidence" value="ECO:0007669"/>
    <property type="project" value="TreeGrafter"/>
</dbReference>
<evidence type="ECO:0000313" key="8">
    <source>
        <dbReference type="Proteomes" id="UP000076825"/>
    </source>
</evidence>
<keyword evidence="8" id="KW-1185">Reference proteome</keyword>
<name>A0A157S8R7_9BORD</name>
<dbReference type="KEGG" id="btrm:SAMEA390648700434"/>
<dbReference type="EMBL" id="LT546645">
    <property type="protein sequence ID" value="SAI66797.1"/>
    <property type="molecule type" value="Genomic_DNA"/>
</dbReference>
<dbReference type="InterPro" id="IPR005000">
    <property type="entry name" value="Aldolase/citrate-lyase_domain"/>
</dbReference>
<dbReference type="InterPro" id="IPR015813">
    <property type="entry name" value="Pyrv/PenolPyrv_kinase-like_dom"/>
</dbReference>
<dbReference type="Pfam" id="PF03328">
    <property type="entry name" value="HpcH_HpaI"/>
    <property type="match status" value="1"/>
</dbReference>
<accession>A0A157S8R7</accession>
<evidence type="ECO:0000256" key="2">
    <source>
        <dbReference type="ARBA" id="ARBA00022723"/>
    </source>
</evidence>
<proteinExistence type="predicted"/>
<feature type="binding site" evidence="4">
    <location>
        <position position="65"/>
    </location>
    <ligand>
        <name>substrate</name>
    </ligand>
</feature>
<dbReference type="InterPro" id="IPR011206">
    <property type="entry name" value="Citrate_lyase_beta/mcl1/mcl2"/>
</dbReference>
<evidence type="ECO:0000259" key="6">
    <source>
        <dbReference type="Pfam" id="PF03328"/>
    </source>
</evidence>
<protein>
    <submittedName>
        <fullName evidence="7">Citrate lyase beta chain</fullName>
        <ecNumber evidence="7">4.1.-.-</ecNumber>
        <ecNumber evidence="7">4.1.3.6</ecNumber>
    </submittedName>
</protein>
<dbReference type="PATRIC" id="fig|123899.6.peg.417"/>
<dbReference type="PANTHER" id="PTHR32308:SF10">
    <property type="entry name" value="CITRATE LYASE SUBUNIT BETA"/>
    <property type="match status" value="1"/>
</dbReference>
<dbReference type="Gene3D" id="3.20.20.60">
    <property type="entry name" value="Phosphoenolpyruvate-binding domains"/>
    <property type="match status" value="1"/>
</dbReference>
<feature type="domain" description="HpcH/HpaI aldolase/citrate lyase" evidence="6">
    <location>
        <begin position="6"/>
        <end position="213"/>
    </location>
</feature>
<keyword evidence="7" id="KW-0456">Lyase</keyword>
<dbReference type="AlphaFoldDB" id="A0A157S8R7"/>
<dbReference type="GO" id="GO:0008815">
    <property type="term" value="F:citrate (pro-3S)-lyase activity"/>
    <property type="evidence" value="ECO:0007669"/>
    <property type="project" value="UniProtKB-EC"/>
</dbReference>
<dbReference type="SUPFAM" id="SSF51621">
    <property type="entry name" value="Phosphoenolpyruvate/pyruvate domain"/>
    <property type="match status" value="1"/>
</dbReference>
<dbReference type="Proteomes" id="UP000076825">
    <property type="component" value="Chromosome 1"/>
</dbReference>
<evidence type="ECO:0000256" key="4">
    <source>
        <dbReference type="PIRSR" id="PIRSR015582-1"/>
    </source>
</evidence>
<dbReference type="InterPro" id="IPR040442">
    <property type="entry name" value="Pyrv_kinase-like_dom_sf"/>
</dbReference>
<gene>
    <name evidence="7" type="primary">citE</name>
    <name evidence="7" type="ORF">SAMEA3906487_00434</name>
</gene>
<feature type="binding site" evidence="5">
    <location>
        <position position="142"/>
    </location>
    <ligand>
        <name>Mg(2+)</name>
        <dbReference type="ChEBI" id="CHEBI:18420"/>
    </ligand>
</feature>
<dbReference type="STRING" id="123899.SAMEA3906487_00434"/>
<dbReference type="EC" id="4.1.3.6" evidence="7"/>
<dbReference type="eggNOG" id="COG2301">
    <property type="taxonomic scope" value="Bacteria"/>
</dbReference>
<evidence type="ECO:0000313" key="7">
    <source>
        <dbReference type="EMBL" id="SAI66797.1"/>
    </source>
</evidence>
<feature type="binding site" evidence="4">
    <location>
        <position position="116"/>
    </location>
    <ligand>
        <name>substrate</name>
    </ligand>
</feature>
<organism evidence="7 8">
    <name type="scientific">Bordetella trematum</name>
    <dbReference type="NCBI Taxonomy" id="123899"/>
    <lineage>
        <taxon>Bacteria</taxon>
        <taxon>Pseudomonadati</taxon>
        <taxon>Pseudomonadota</taxon>
        <taxon>Betaproteobacteria</taxon>
        <taxon>Burkholderiales</taxon>
        <taxon>Alcaligenaceae</taxon>
        <taxon>Bordetella</taxon>
    </lineage>
</organism>
<reference evidence="7 8" key="1">
    <citation type="submission" date="2016-04" db="EMBL/GenBank/DDBJ databases">
        <authorList>
            <consortium name="Pathogen Informatics"/>
        </authorList>
    </citation>
    <scope>NUCLEOTIDE SEQUENCE [LARGE SCALE GENOMIC DNA]</scope>
    <source>
        <strain evidence="7 8">H044680328</strain>
    </source>
</reference>
<evidence type="ECO:0000256" key="1">
    <source>
        <dbReference type="ARBA" id="ARBA00001946"/>
    </source>
</evidence>
<keyword evidence="2 5" id="KW-0479">Metal-binding</keyword>
<feature type="binding site" evidence="5">
    <location>
        <position position="116"/>
    </location>
    <ligand>
        <name>Mg(2+)</name>
        <dbReference type="ChEBI" id="CHEBI:18420"/>
    </ligand>
</feature>
<dbReference type="EC" id="4.1.-.-" evidence="7"/>